<evidence type="ECO:0000313" key="2">
    <source>
        <dbReference type="Proteomes" id="UP000054498"/>
    </source>
</evidence>
<dbReference type="Gene3D" id="3.40.50.1820">
    <property type="entry name" value="alpha/beta hydrolase"/>
    <property type="match status" value="1"/>
</dbReference>
<dbReference type="RefSeq" id="XP_013891864.1">
    <property type="nucleotide sequence ID" value="XM_014036410.1"/>
</dbReference>
<organism evidence="1 2">
    <name type="scientific">Monoraphidium neglectum</name>
    <dbReference type="NCBI Taxonomy" id="145388"/>
    <lineage>
        <taxon>Eukaryota</taxon>
        <taxon>Viridiplantae</taxon>
        <taxon>Chlorophyta</taxon>
        <taxon>core chlorophytes</taxon>
        <taxon>Chlorophyceae</taxon>
        <taxon>CS clade</taxon>
        <taxon>Sphaeropleales</taxon>
        <taxon>Selenastraceae</taxon>
        <taxon>Monoraphidium</taxon>
    </lineage>
</organism>
<dbReference type="OrthoDB" id="541984at2759"/>
<dbReference type="SUPFAM" id="SSF53474">
    <property type="entry name" value="alpha/beta-Hydrolases"/>
    <property type="match status" value="1"/>
</dbReference>
<protein>
    <recommendedName>
        <fullName evidence="3">Serine aminopeptidase S33 domain-containing protein</fullName>
    </recommendedName>
</protein>
<dbReference type="AlphaFoldDB" id="A0A0D2LM10"/>
<accession>A0A0D2LM10</accession>
<dbReference type="Proteomes" id="UP000054498">
    <property type="component" value="Unassembled WGS sequence"/>
</dbReference>
<dbReference type="GeneID" id="25732747"/>
<gene>
    <name evidence="1" type="ORF">MNEG_15118</name>
</gene>
<keyword evidence="2" id="KW-1185">Reference proteome</keyword>
<reference evidence="1 2" key="1">
    <citation type="journal article" date="2013" name="BMC Genomics">
        <title>Reconstruction of the lipid metabolism for the microalga Monoraphidium neglectum from its genome sequence reveals characteristics suitable for biofuel production.</title>
        <authorList>
            <person name="Bogen C."/>
            <person name="Al-Dilaimi A."/>
            <person name="Albersmeier A."/>
            <person name="Wichmann J."/>
            <person name="Grundmann M."/>
            <person name="Rupp O."/>
            <person name="Lauersen K.J."/>
            <person name="Blifernez-Klassen O."/>
            <person name="Kalinowski J."/>
            <person name="Goesmann A."/>
            <person name="Mussgnug J.H."/>
            <person name="Kruse O."/>
        </authorList>
    </citation>
    <scope>NUCLEOTIDE SEQUENCE [LARGE SCALE GENOMIC DNA]</scope>
    <source>
        <strain evidence="1 2">SAG 48.87</strain>
    </source>
</reference>
<evidence type="ECO:0000313" key="1">
    <source>
        <dbReference type="EMBL" id="KIY92844.1"/>
    </source>
</evidence>
<dbReference type="InterPro" id="IPR029058">
    <property type="entry name" value="AB_hydrolase_fold"/>
</dbReference>
<proteinExistence type="predicted"/>
<name>A0A0D2LM10_9CHLO</name>
<dbReference type="KEGG" id="mng:MNEG_15118"/>
<sequence length="138" mass="14436">MAPASHHAHHEPCMDPSVSHAPDRCGTLALPDGSRCNLAWWLFSPAGAGGGPAAASAPPAGRVLVIWGAFATARHFDDVAAHLRDHHGFELLCYHHRGVASSGPCTMDTPQSSALLAADALALVDHVWGPQQAVHLYG</sequence>
<evidence type="ECO:0008006" key="3">
    <source>
        <dbReference type="Google" id="ProtNLM"/>
    </source>
</evidence>
<dbReference type="EMBL" id="KK105264">
    <property type="protein sequence ID" value="KIY92844.1"/>
    <property type="molecule type" value="Genomic_DNA"/>
</dbReference>